<feature type="domain" description="FAD-binding" evidence="7">
    <location>
        <begin position="136"/>
        <end position="378"/>
    </location>
</feature>
<proteinExistence type="predicted"/>
<dbReference type="GO" id="GO:0004497">
    <property type="term" value="F:monooxygenase activity"/>
    <property type="evidence" value="ECO:0007669"/>
    <property type="project" value="UniProtKB-KW"/>
</dbReference>
<sequence length="394" mass="42415">MTKPVLIAGAGLGGLLFARALSRRGIPFKIYERDAHVNVRGQGYRIRISTDGINALKAVLTPEDYERLRRGTAQTGGGGIHNIDAITGEPEVKSDAANKNSDSNNKPKGGPGLGGDVLGVARGFLREELLRGFEDKVTWNKNVRGYKLQSDGVVAVFADGESEEGCMLVGADGLHSGVTKQLTDGKVRSYDTGARMIHGQTPARVFKDIGNGVFFLADHKSHPGYIGMITNVRPGVLENEPDTELGWVFVGSPGSFDAPNGDFSITGKPAADLSRELTQKWHPRLREILLQQNDAEAAFLKMSTASPDGVPEWKNEPRVTILGDAVHCMTPAGGVGANSALKDAEFLGRLIGEAGGFKEGITEAYEKEMRVYASENVKMSFKEASQRFSITDLK</sequence>
<evidence type="ECO:0000256" key="3">
    <source>
        <dbReference type="ARBA" id="ARBA00022827"/>
    </source>
</evidence>
<dbReference type="OrthoDB" id="47494at2759"/>
<feature type="compositionally biased region" description="Low complexity" evidence="6">
    <location>
        <begin position="97"/>
        <end position="108"/>
    </location>
</feature>
<keyword evidence="5" id="KW-0503">Monooxygenase</keyword>
<dbReference type="Pfam" id="PF13450">
    <property type="entry name" value="NAD_binding_8"/>
    <property type="match status" value="1"/>
</dbReference>
<evidence type="ECO:0000256" key="5">
    <source>
        <dbReference type="ARBA" id="ARBA00023033"/>
    </source>
</evidence>
<dbReference type="PANTHER" id="PTHR47178">
    <property type="entry name" value="MONOOXYGENASE, FAD-BINDING"/>
    <property type="match status" value="1"/>
</dbReference>
<dbReference type="Pfam" id="PF01494">
    <property type="entry name" value="FAD_binding_3"/>
    <property type="match status" value="1"/>
</dbReference>
<dbReference type="SUPFAM" id="SSF51905">
    <property type="entry name" value="FAD/NAD(P)-binding domain"/>
    <property type="match status" value="1"/>
</dbReference>
<dbReference type="PRINTS" id="PR00420">
    <property type="entry name" value="RNGMNOXGNASE"/>
</dbReference>
<name>A0A6H0Y3Z2_9PEZI</name>
<keyword evidence="9" id="KW-1185">Reference proteome</keyword>
<evidence type="ECO:0000313" key="9">
    <source>
        <dbReference type="Proteomes" id="UP000503462"/>
    </source>
</evidence>
<evidence type="ECO:0000313" key="8">
    <source>
        <dbReference type="EMBL" id="QIX01676.1"/>
    </source>
</evidence>
<comment type="cofactor">
    <cofactor evidence="1">
        <name>FAD</name>
        <dbReference type="ChEBI" id="CHEBI:57692"/>
    </cofactor>
</comment>
<evidence type="ECO:0000259" key="7">
    <source>
        <dbReference type="Pfam" id="PF01494"/>
    </source>
</evidence>
<dbReference type="PANTHER" id="PTHR47178:SF5">
    <property type="entry name" value="FAD-BINDING DOMAIN-CONTAINING PROTEIN"/>
    <property type="match status" value="1"/>
</dbReference>
<dbReference type="AlphaFoldDB" id="A0A6H0Y3Z2"/>
<organism evidence="8 9">
    <name type="scientific">Peltaster fructicola</name>
    <dbReference type="NCBI Taxonomy" id="286661"/>
    <lineage>
        <taxon>Eukaryota</taxon>
        <taxon>Fungi</taxon>
        <taxon>Dikarya</taxon>
        <taxon>Ascomycota</taxon>
        <taxon>Pezizomycotina</taxon>
        <taxon>Dothideomycetes</taxon>
        <taxon>Dothideomycetes incertae sedis</taxon>
        <taxon>Peltaster</taxon>
    </lineage>
</organism>
<evidence type="ECO:0000256" key="6">
    <source>
        <dbReference type="SAM" id="MobiDB-lite"/>
    </source>
</evidence>
<dbReference type="EMBL" id="CP051143">
    <property type="protein sequence ID" value="QIX01676.1"/>
    <property type="molecule type" value="Genomic_DNA"/>
</dbReference>
<keyword evidence="2" id="KW-0285">Flavoprotein</keyword>
<keyword evidence="3" id="KW-0274">FAD</keyword>
<evidence type="ECO:0000256" key="4">
    <source>
        <dbReference type="ARBA" id="ARBA00023002"/>
    </source>
</evidence>
<keyword evidence="4" id="KW-0560">Oxidoreductase</keyword>
<gene>
    <name evidence="8" type="ORF">AMS68_007193</name>
</gene>
<dbReference type="InterPro" id="IPR036188">
    <property type="entry name" value="FAD/NAD-bd_sf"/>
</dbReference>
<evidence type="ECO:0000256" key="2">
    <source>
        <dbReference type="ARBA" id="ARBA00022630"/>
    </source>
</evidence>
<dbReference type="Gene3D" id="3.50.50.60">
    <property type="entry name" value="FAD/NAD(P)-binding domain"/>
    <property type="match status" value="1"/>
</dbReference>
<protein>
    <recommendedName>
        <fullName evidence="7">FAD-binding domain-containing protein</fullName>
    </recommendedName>
</protein>
<accession>A0A6H0Y3Z2</accession>
<feature type="region of interest" description="Disordered" evidence="6">
    <location>
        <begin position="79"/>
        <end position="114"/>
    </location>
</feature>
<dbReference type="GO" id="GO:0071949">
    <property type="term" value="F:FAD binding"/>
    <property type="evidence" value="ECO:0007669"/>
    <property type="project" value="InterPro"/>
</dbReference>
<dbReference type="InterPro" id="IPR002938">
    <property type="entry name" value="FAD-bd"/>
</dbReference>
<dbReference type="Proteomes" id="UP000503462">
    <property type="component" value="Chromosome 5"/>
</dbReference>
<evidence type="ECO:0000256" key="1">
    <source>
        <dbReference type="ARBA" id="ARBA00001974"/>
    </source>
</evidence>
<reference evidence="8 9" key="1">
    <citation type="journal article" date="2016" name="Sci. Rep.">
        <title>Peltaster fructicola genome reveals evolution from an invasive phytopathogen to an ectophytic parasite.</title>
        <authorList>
            <person name="Xu C."/>
            <person name="Chen H."/>
            <person name="Gleason M.L."/>
            <person name="Xu J.R."/>
            <person name="Liu H."/>
            <person name="Zhang R."/>
            <person name="Sun G."/>
        </authorList>
    </citation>
    <scope>NUCLEOTIDE SEQUENCE [LARGE SCALE GENOMIC DNA]</scope>
    <source>
        <strain evidence="8 9">LNHT1506</strain>
    </source>
</reference>